<dbReference type="PANTHER" id="PTHR34985:SF1">
    <property type="entry name" value="SLR0554 PROTEIN"/>
    <property type="match status" value="1"/>
</dbReference>
<dbReference type="AlphaFoldDB" id="A0A646HH19"/>
<proteinExistence type="predicted"/>
<feature type="domain" description="BT4734-like N-terminal" evidence="4">
    <location>
        <begin position="68"/>
        <end position="195"/>
    </location>
</feature>
<name>A0A646HH19_9BACT</name>
<evidence type="ECO:0000313" key="6">
    <source>
        <dbReference type="Proteomes" id="UP000420635"/>
    </source>
</evidence>
<feature type="region of interest" description="Disordered" evidence="1">
    <location>
        <begin position="224"/>
        <end position="249"/>
    </location>
</feature>
<evidence type="ECO:0000313" key="5">
    <source>
        <dbReference type="EMBL" id="MQN89364.1"/>
    </source>
</evidence>
<dbReference type="EMBL" id="VZBQ01000059">
    <property type="protein sequence ID" value="MQN89364.1"/>
    <property type="molecule type" value="Genomic_DNA"/>
</dbReference>
<gene>
    <name evidence="5" type="ORF">F7D59_05715</name>
</gene>
<evidence type="ECO:0000259" key="3">
    <source>
        <dbReference type="Pfam" id="PF05272"/>
    </source>
</evidence>
<dbReference type="PANTHER" id="PTHR34985">
    <property type="entry name" value="SLR0554 PROTEIN"/>
    <property type="match status" value="1"/>
</dbReference>
<feature type="compositionally biased region" description="Basic and acidic residues" evidence="1">
    <location>
        <begin position="236"/>
        <end position="245"/>
    </location>
</feature>
<dbReference type="RefSeq" id="WP_153113150.1">
    <property type="nucleotide sequence ID" value="NZ_VZAS01000075.1"/>
</dbReference>
<dbReference type="InterPro" id="IPR007936">
    <property type="entry name" value="VapE-like_dom"/>
</dbReference>
<evidence type="ECO:0000256" key="2">
    <source>
        <dbReference type="SAM" id="Phobius"/>
    </source>
</evidence>
<dbReference type="InterPro" id="IPR014907">
    <property type="entry name" value="BT4734-like_N"/>
</dbReference>
<keyword evidence="2" id="KW-1133">Transmembrane helix</keyword>
<accession>A0A646HH19</accession>
<comment type="caution">
    <text evidence="5">The sequence shown here is derived from an EMBL/GenBank/DDBJ whole genome shotgun (WGS) entry which is preliminary data.</text>
</comment>
<feature type="compositionally biased region" description="Basic residues" evidence="1">
    <location>
        <begin position="224"/>
        <end position="235"/>
    </location>
</feature>
<sequence>MEKESNTNCMNGTATMPSYFPCIKSSESHPLADWLYLKSVITSSPELRMMTETYRKRLAISKQFADQYKPEMPAITVSALMDGYGRQLADFLKPTYMLQLDFDHVKKEDMEQLIQLVRGDNHTMVEYITVSGRGFRVFCAYRPVDDDDISVLELFDAVLQKAMAYYTQLLGIAPDKQCVDITRCAGLAYDPDAYFRWDAEPFALGPKDLNPLYTKKALQAKYSARRNAKGGKRSSKVKEEAKSSDKGAPTIEEAASHIKELLDLWGYRFEPEHHNEYVWHFADICIYYGIPQEEVQTYADREFGTSYEDTASVIKSRYKHLNKFGIWHFYRHGEGRNAKPSVRGIKQWLLTHYLFRRNVLTGFYEVESRFVLDGKYPDWVRIDDNIENSIWSEMDESGLHLSEKTLHNIINSDFSEPFDPLDDYLRSLPKWKKGEDPDYIDHLADRIEVENLPDNEHTQSLFRYFFKKWLVAMVVAWVMLKVVNQMILIFVGKGGIFKTTFFHMLLPPQLRQYFLNDSTGAYTDKDFMEAFSSKALLCLDEFEMVFGKNLSAFKSNMTKVTFSIRRPYDKYRSEMPHRGSLCGTTNSQQFITDEENRRYCPWLVKSIESPIEHPIDYDHVFAEAVALGQEVMSHPKGEPLEWTYWLTRDDIELMRSHNRLFMVANYAEEQILRYYRVPEPDTPLQFIKFRYSAEILERIGVNPALRQNLNNQNIGNVMKRLGFKKIHKKNGNGWAVIEKEGSEINNDAFIDPNDTVED</sequence>
<dbReference type="Pfam" id="PF08800">
    <property type="entry name" value="BT4734-like_N"/>
    <property type="match status" value="1"/>
</dbReference>
<evidence type="ECO:0000259" key="4">
    <source>
        <dbReference type="Pfam" id="PF08800"/>
    </source>
</evidence>
<protein>
    <submittedName>
        <fullName evidence="5">Uncharacterized protein</fullName>
    </submittedName>
</protein>
<keyword evidence="2" id="KW-0812">Transmembrane</keyword>
<dbReference type="Pfam" id="PF05272">
    <property type="entry name" value="VapE-like_dom"/>
    <property type="match status" value="1"/>
</dbReference>
<keyword evidence="2" id="KW-0472">Membrane</keyword>
<evidence type="ECO:0000256" key="1">
    <source>
        <dbReference type="SAM" id="MobiDB-lite"/>
    </source>
</evidence>
<dbReference type="Proteomes" id="UP000420635">
    <property type="component" value="Unassembled WGS sequence"/>
</dbReference>
<reference evidence="6" key="1">
    <citation type="submission" date="2019-09" db="EMBL/GenBank/DDBJ databases">
        <title>Distinct polysaccharide growth profiles of human intestinal Prevotella copri isolates.</title>
        <authorList>
            <person name="Fehlner-Peach H."/>
            <person name="Magnabosco C."/>
            <person name="Raghavan V."/>
            <person name="Scher J.U."/>
            <person name="Tett A."/>
            <person name="Cox L.M."/>
            <person name="Gottsegen C."/>
            <person name="Watters A."/>
            <person name="Wiltshire- Gordon J.D."/>
            <person name="Segata N."/>
            <person name="Bonneau R."/>
            <person name="Littman D.R."/>
        </authorList>
    </citation>
    <scope>NUCLEOTIDE SEQUENCE [LARGE SCALE GENOMIC DNA]</scope>
    <source>
        <strain evidence="6">iP54</strain>
    </source>
</reference>
<feature type="domain" description="Virulence-associated protein E-like" evidence="3">
    <location>
        <begin position="459"/>
        <end position="631"/>
    </location>
</feature>
<organism evidence="5 6">
    <name type="scientific">Segatella copri</name>
    <dbReference type="NCBI Taxonomy" id="165179"/>
    <lineage>
        <taxon>Bacteria</taxon>
        <taxon>Pseudomonadati</taxon>
        <taxon>Bacteroidota</taxon>
        <taxon>Bacteroidia</taxon>
        <taxon>Bacteroidales</taxon>
        <taxon>Prevotellaceae</taxon>
        <taxon>Segatella</taxon>
    </lineage>
</organism>
<feature type="transmembrane region" description="Helical" evidence="2">
    <location>
        <begin position="469"/>
        <end position="491"/>
    </location>
</feature>